<protein>
    <submittedName>
        <fullName evidence="1">Uncharacterized protein</fullName>
    </submittedName>
</protein>
<sequence>MNFTSCGFAPAWLIEKFQRAYRLFQML</sequence>
<evidence type="ECO:0000313" key="1">
    <source>
        <dbReference type="EMBL" id="JAE15186.1"/>
    </source>
</evidence>
<dbReference type="EMBL" id="GBRH01182710">
    <property type="protein sequence ID" value="JAE15186.1"/>
    <property type="molecule type" value="Transcribed_RNA"/>
</dbReference>
<reference evidence="1" key="2">
    <citation type="journal article" date="2015" name="Data Brief">
        <title>Shoot transcriptome of the giant reed, Arundo donax.</title>
        <authorList>
            <person name="Barrero R.A."/>
            <person name="Guerrero F.D."/>
            <person name="Moolhuijzen P."/>
            <person name="Goolsby J.A."/>
            <person name="Tidwell J."/>
            <person name="Bellgard S.E."/>
            <person name="Bellgard M.I."/>
        </authorList>
    </citation>
    <scope>NUCLEOTIDE SEQUENCE</scope>
    <source>
        <tissue evidence="1">Shoot tissue taken approximately 20 cm above the soil surface</tissue>
    </source>
</reference>
<proteinExistence type="predicted"/>
<reference evidence="1" key="1">
    <citation type="submission" date="2014-09" db="EMBL/GenBank/DDBJ databases">
        <authorList>
            <person name="Magalhaes I.L.F."/>
            <person name="Oliveira U."/>
            <person name="Santos F.R."/>
            <person name="Vidigal T.H.D.A."/>
            <person name="Brescovit A.D."/>
            <person name="Santos A.J."/>
        </authorList>
    </citation>
    <scope>NUCLEOTIDE SEQUENCE</scope>
    <source>
        <tissue evidence="1">Shoot tissue taken approximately 20 cm above the soil surface</tissue>
    </source>
</reference>
<name>A0A0A9FY05_ARUDO</name>
<dbReference type="AlphaFoldDB" id="A0A0A9FY05"/>
<accession>A0A0A9FY05</accession>
<organism evidence="1">
    <name type="scientific">Arundo donax</name>
    <name type="common">Giant reed</name>
    <name type="synonym">Donax arundinaceus</name>
    <dbReference type="NCBI Taxonomy" id="35708"/>
    <lineage>
        <taxon>Eukaryota</taxon>
        <taxon>Viridiplantae</taxon>
        <taxon>Streptophyta</taxon>
        <taxon>Embryophyta</taxon>
        <taxon>Tracheophyta</taxon>
        <taxon>Spermatophyta</taxon>
        <taxon>Magnoliopsida</taxon>
        <taxon>Liliopsida</taxon>
        <taxon>Poales</taxon>
        <taxon>Poaceae</taxon>
        <taxon>PACMAD clade</taxon>
        <taxon>Arundinoideae</taxon>
        <taxon>Arundineae</taxon>
        <taxon>Arundo</taxon>
    </lineage>
</organism>